<dbReference type="Pfam" id="PF04084">
    <property type="entry name" value="RecA-like_ORC2"/>
    <property type="match status" value="1"/>
</dbReference>
<dbReference type="PANTHER" id="PTHR14052:SF0">
    <property type="entry name" value="ORIGIN RECOGNITION COMPLEX SUBUNIT 2"/>
    <property type="match status" value="1"/>
</dbReference>
<dbReference type="PANTHER" id="PTHR14052">
    <property type="entry name" value="ORIGIN RECOGNITION COMPLEX SUBUNIT 2"/>
    <property type="match status" value="1"/>
</dbReference>
<feature type="domain" description="Origin recognition complex subunit 2 winged-helix" evidence="7">
    <location>
        <begin position="763"/>
        <end position="824"/>
    </location>
</feature>
<dbReference type="PhylomeDB" id="A0A061BCF0"/>
<comment type="similarity">
    <text evidence="2">Belongs to the ORC2 family.</text>
</comment>
<feature type="region of interest" description="Disordered" evidence="5">
    <location>
        <begin position="342"/>
        <end position="379"/>
    </location>
</feature>
<dbReference type="AlphaFoldDB" id="A0A061BCF0"/>
<accession>A0A061BCF0</accession>
<feature type="region of interest" description="Disordered" evidence="5">
    <location>
        <begin position="60"/>
        <end position="98"/>
    </location>
</feature>
<dbReference type="Pfam" id="PF24882">
    <property type="entry name" value="WHD_ORC2"/>
    <property type="match status" value="1"/>
</dbReference>
<organism evidence="8">
    <name type="scientific">Cyberlindnera fabianii</name>
    <name type="common">Yeast</name>
    <name type="synonym">Hansenula fabianii</name>
    <dbReference type="NCBI Taxonomy" id="36022"/>
    <lineage>
        <taxon>Eukaryota</taxon>
        <taxon>Fungi</taxon>
        <taxon>Dikarya</taxon>
        <taxon>Ascomycota</taxon>
        <taxon>Saccharomycotina</taxon>
        <taxon>Saccharomycetes</taxon>
        <taxon>Phaffomycetales</taxon>
        <taxon>Phaffomycetaceae</taxon>
        <taxon>Cyberlindnera</taxon>
    </lineage>
</organism>
<feature type="compositionally biased region" description="Basic residues" evidence="5">
    <location>
        <begin position="80"/>
        <end position="93"/>
    </location>
</feature>
<gene>
    <name evidence="8" type="ORF">CYFA0S_35e00188g</name>
</gene>
<feature type="compositionally biased region" description="Basic residues" evidence="5">
    <location>
        <begin position="137"/>
        <end position="147"/>
    </location>
</feature>
<evidence type="ECO:0000256" key="1">
    <source>
        <dbReference type="ARBA" id="ARBA00004123"/>
    </source>
</evidence>
<evidence type="ECO:0000313" key="8">
    <source>
        <dbReference type="EMBL" id="CDR47623.1"/>
    </source>
</evidence>
<reference evidence="8" key="1">
    <citation type="journal article" date="2014" name="Genome Announc.">
        <title>Genome sequence of the yeast Cyberlindnera fabianii (Hansenula fabianii).</title>
        <authorList>
            <person name="Freel K.C."/>
            <person name="Sarilar V."/>
            <person name="Neuveglise C."/>
            <person name="Devillers H."/>
            <person name="Friedrich A."/>
            <person name="Schacherer J."/>
        </authorList>
    </citation>
    <scope>NUCLEOTIDE SEQUENCE</scope>
    <source>
        <strain evidence="8">YJS4271</strain>
    </source>
</reference>
<evidence type="ECO:0000259" key="6">
    <source>
        <dbReference type="Pfam" id="PF04084"/>
    </source>
</evidence>
<evidence type="ECO:0000256" key="5">
    <source>
        <dbReference type="SAM" id="MobiDB-lite"/>
    </source>
</evidence>
<dbReference type="GO" id="GO:0003688">
    <property type="term" value="F:DNA replication origin binding"/>
    <property type="evidence" value="ECO:0007669"/>
    <property type="project" value="TreeGrafter"/>
</dbReference>
<evidence type="ECO:0000256" key="3">
    <source>
        <dbReference type="ARBA" id="ARBA00022705"/>
    </source>
</evidence>
<evidence type="ECO:0000259" key="7">
    <source>
        <dbReference type="Pfam" id="PF24882"/>
    </source>
</evidence>
<dbReference type="InterPro" id="IPR056772">
    <property type="entry name" value="RecA-like_ORC2"/>
</dbReference>
<feature type="region of interest" description="Disordered" evidence="5">
    <location>
        <begin position="224"/>
        <end position="244"/>
    </location>
</feature>
<feature type="compositionally biased region" description="Basic and acidic residues" evidence="5">
    <location>
        <begin position="369"/>
        <end position="378"/>
    </location>
</feature>
<keyword evidence="3" id="KW-0235">DNA replication</keyword>
<dbReference type="InterPro" id="IPR007220">
    <property type="entry name" value="ORC2"/>
</dbReference>
<feature type="domain" description="Origin recognition complex subunit 2 RecA-like" evidence="6">
    <location>
        <begin position="526"/>
        <end position="690"/>
    </location>
</feature>
<keyword evidence="4" id="KW-0539">Nucleus</keyword>
<dbReference type="VEuPathDB" id="FungiDB:BON22_3263"/>
<dbReference type="InterPro" id="IPR056773">
    <property type="entry name" value="WHD_ORC2"/>
</dbReference>
<comment type="subcellular location">
    <subcellularLocation>
        <location evidence="1">Nucleus</location>
    </subcellularLocation>
</comment>
<evidence type="ECO:0000256" key="2">
    <source>
        <dbReference type="ARBA" id="ARBA00007421"/>
    </source>
</evidence>
<dbReference type="EMBL" id="LK052920">
    <property type="protein sequence ID" value="CDR47623.1"/>
    <property type="molecule type" value="Genomic_DNA"/>
</dbReference>
<dbReference type="OrthoDB" id="346673at2759"/>
<dbReference type="GO" id="GO:0006260">
    <property type="term" value="P:DNA replication"/>
    <property type="evidence" value="ECO:0007669"/>
    <property type="project" value="UniProtKB-KW"/>
</dbReference>
<protein>
    <submittedName>
        <fullName evidence="8">CYFA0S35e00188g1_1</fullName>
    </submittedName>
</protein>
<proteinExistence type="inferred from homology"/>
<feature type="region of interest" description="Disordered" evidence="5">
    <location>
        <begin position="438"/>
        <end position="457"/>
    </location>
</feature>
<dbReference type="GO" id="GO:0005664">
    <property type="term" value="C:nuclear origin of replication recognition complex"/>
    <property type="evidence" value="ECO:0007669"/>
    <property type="project" value="TreeGrafter"/>
</dbReference>
<evidence type="ECO:0000256" key="4">
    <source>
        <dbReference type="ARBA" id="ARBA00023242"/>
    </source>
</evidence>
<name>A0A061BCF0_CYBFA</name>
<sequence length="834" mass="94989">MSRSVVTELAHVDTDGDASMADISTLNTTLDLTPDPTVVFNVPSRDELIRMLVPKTGAGRPFSDFSDLYGTRPMGPEKRSRGRPRKVQSKYRCRLPETPVDDQDAVISEGYNVSSRCAREPKRPSPVVIEDGVEQPRRKRGRPRKKREGSASAELQSDTTVKLERKRSVSVKLEAESQSSSDSEDEDSEIDIDAHELFEWKPGSRGLSVAEELRRKKKAQARLAKANASLSKGARKARKEALTKEKVQEKVQKKLLKQLKKEEKKKPDVINQIIELDEAGENSDARSQFIFIRTKDHRILKPRKKTLEEHREKIISMDPFASPKKQRVGVLQLEEVDKSPSKRGIMPFSLLSPSKTPNGRAGSPRKLKKELQERQDRSARKKLNQKLYAVLDDGFENFDNEIIEDDVRVAEQIIRESKLEANGKEDQEIASPLKSLAETPNKRSDIPTHNPDFVPTPLPTIRDDEDFLDARYDDKALFLDGPDGYFDQHRHKVRTSHNSMVQAPALDYDEFNSLVLLSGFIHNKQRSELLAGYREMYTQWLFELSQGFNLLFFGIGSKRSFLQSFVQDCLLDHVDVPTLVINGYNPIIGFPEILKQIVSIFKLTSVPKRAGEAVDFIVSHFAKMSNKSTKLIILFHNIDAEPLRDEKIQDYMSKIASIKQFKVIASVDHVNAPLLWDSIRLANFNFVWHNLTTFTDYLTETSFRDPLVLGQTQKSAGSKGAKYVLSSLTSNSKALYRVLASNQLQIMEEEIASKKDEPRETLRGKITHGLEFNRFFHLCAEEFISSNEINFRTMLMEFVEHKMAGLQKDHTGTEMVFIPFSLEEIQKLLEEELL</sequence>
<feature type="region of interest" description="Disordered" evidence="5">
    <location>
        <begin position="114"/>
        <end position="189"/>
    </location>
</feature>